<reference evidence="2" key="1">
    <citation type="submission" date="2022-11" db="UniProtKB">
        <authorList>
            <consortium name="WormBaseParasite"/>
        </authorList>
    </citation>
    <scope>IDENTIFICATION</scope>
</reference>
<organism evidence="1 2">
    <name type="scientific">Parascaris equorum</name>
    <name type="common">Equine roundworm</name>
    <dbReference type="NCBI Taxonomy" id="6256"/>
    <lineage>
        <taxon>Eukaryota</taxon>
        <taxon>Metazoa</taxon>
        <taxon>Ecdysozoa</taxon>
        <taxon>Nematoda</taxon>
        <taxon>Chromadorea</taxon>
        <taxon>Rhabditida</taxon>
        <taxon>Spirurina</taxon>
        <taxon>Ascaridomorpha</taxon>
        <taxon>Ascaridoidea</taxon>
        <taxon>Ascarididae</taxon>
        <taxon>Parascaris</taxon>
    </lineage>
</organism>
<evidence type="ECO:0000313" key="2">
    <source>
        <dbReference type="WBParaSite" id="PEQ_0000191501-mRNA-1"/>
    </source>
</evidence>
<proteinExistence type="predicted"/>
<sequence>MAMEYFDEQIAPTLRTRDPLSLLYRSHGRYPSFSLTLPRSAPASINAR</sequence>
<protein>
    <submittedName>
        <fullName evidence="2">Uncharacterized protein</fullName>
    </submittedName>
</protein>
<keyword evidence="1" id="KW-1185">Reference proteome</keyword>
<dbReference type="Proteomes" id="UP000887564">
    <property type="component" value="Unplaced"/>
</dbReference>
<dbReference type="WBParaSite" id="PEQ_0000191501-mRNA-1">
    <property type="protein sequence ID" value="PEQ_0000191501-mRNA-1"/>
    <property type="gene ID" value="PEQ_0000191501"/>
</dbReference>
<accession>A0A914RB25</accession>
<evidence type="ECO:0000313" key="1">
    <source>
        <dbReference type="Proteomes" id="UP000887564"/>
    </source>
</evidence>
<name>A0A914RB25_PAREQ</name>
<dbReference type="AlphaFoldDB" id="A0A914RB25"/>